<feature type="compositionally biased region" description="Low complexity" evidence="1">
    <location>
        <begin position="52"/>
        <end position="80"/>
    </location>
</feature>
<evidence type="ECO:0000256" key="1">
    <source>
        <dbReference type="SAM" id="MobiDB-lite"/>
    </source>
</evidence>
<protein>
    <submittedName>
        <fullName evidence="3">DUF5696 domain-containing protein</fullName>
    </submittedName>
</protein>
<evidence type="ECO:0000256" key="2">
    <source>
        <dbReference type="SAM" id="SignalP"/>
    </source>
</evidence>
<dbReference type="EMBL" id="JBHSNC010000024">
    <property type="protein sequence ID" value="MFC5529402.1"/>
    <property type="molecule type" value="Genomic_DNA"/>
</dbReference>
<dbReference type="RefSeq" id="WP_378111275.1">
    <property type="nucleotide sequence ID" value="NZ_JBHSNC010000024.1"/>
</dbReference>
<feature type="signal peptide" evidence="2">
    <location>
        <begin position="1"/>
        <end position="21"/>
    </location>
</feature>
<proteinExistence type="predicted"/>
<keyword evidence="4" id="KW-1185">Reference proteome</keyword>
<evidence type="ECO:0000313" key="4">
    <source>
        <dbReference type="Proteomes" id="UP001596108"/>
    </source>
</evidence>
<feature type="chain" id="PRO_5046871759" evidence="2">
    <location>
        <begin position="22"/>
        <end position="881"/>
    </location>
</feature>
<sequence length="881" mass="97138">MKSKWGAAVAAAVIFSMLAAASGAGSNAGNVAAAPDSGDTLSVEAAQAAESATSAGAAEQAGAASDGEAARSGAAKSSAGVEEQGTIIGKSMELAAENEALALYYNPQTTEIAVKNKKDGTVWFSNPQDREEDSRASGINKSMLSSQLLLNYSDKTETGKPHQYNNFDQSVKYEQFKYEKLDDGIRIIYTVGEKLSGLEQIPPTIGEERFQSLILDKIQDETRKKDLLTRFTLNPEKKAYERRDKALTGMALVRTLATLEEAGYGEEEMNVDREAYGDGEATRAQFVIPVTYRLEGDQFLVNVSTENMEGNDFILQSITVLPYFGAAGTKQQGYMFVPDGSGSIINLNNGKLKAYPYNETLYGIDATRLDDLQVLSGSPTRLPVFGMKKDAAAFVAIIENGDGIGRIEADVSGRTNSYNYVYSSYEITGWQPYELSANWTTRTVPKFQEKPYLGDITVRYGFLQGEDANYSGMASYYRSYLIKEQGLAKLEQGEQIPFNVELIGGIPIKKFFLGIPYTSYKALTTFGQAQEILGQLQAGGINNIKVRYTGWFNGGVKHEIPTSVSVDSKLGGKSGLAELQEYADGRGIELYPDVSFLRVLQDGGSFSAKKDASRNMLDKKPVIYPYNLGGYFMERWKIPSYVLSPAKLPDVMDKFIDKYGKLGQSGLSLRDLGEELNSDYNERQFMNREEAKRTVEKQLAKLDSYPHVMVSGGNAYTLPYVDSVVNAPLENSGYNITDRSVPFYEMVLHGYIDYAGSAVNLSDEQTVRYHVLKALETGANLNFTWFYAKSSSVKETEFDYLYSAQYQNWMDEAKIAYDEVNAVLSNVRTQVIKDHQMLETGVYQTTYEDGTTVVVNYNDYAVNVGGIPVESMGYLTGGERN</sequence>
<comment type="caution">
    <text evidence="3">The sequence shown here is derived from an EMBL/GenBank/DDBJ whole genome shotgun (WGS) entry which is preliminary data.</text>
</comment>
<evidence type="ECO:0000313" key="3">
    <source>
        <dbReference type="EMBL" id="MFC5529402.1"/>
    </source>
</evidence>
<gene>
    <name evidence="3" type="ORF">ACFPQ4_08055</name>
</gene>
<keyword evidence="2" id="KW-0732">Signal</keyword>
<accession>A0ABW0QZ97</accession>
<name>A0ABW0QZ97_9BACL</name>
<dbReference type="PROSITE" id="PS00430">
    <property type="entry name" value="TONB_DEPENDENT_REC_1"/>
    <property type="match status" value="1"/>
</dbReference>
<feature type="region of interest" description="Disordered" evidence="1">
    <location>
        <begin position="52"/>
        <end position="82"/>
    </location>
</feature>
<dbReference type="Proteomes" id="UP001596108">
    <property type="component" value="Unassembled WGS sequence"/>
</dbReference>
<dbReference type="InterPro" id="IPR043751">
    <property type="entry name" value="DUF5696"/>
</dbReference>
<reference evidence="4" key="1">
    <citation type="journal article" date="2019" name="Int. J. Syst. Evol. Microbiol.">
        <title>The Global Catalogue of Microorganisms (GCM) 10K type strain sequencing project: providing services to taxonomists for standard genome sequencing and annotation.</title>
        <authorList>
            <consortium name="The Broad Institute Genomics Platform"/>
            <consortium name="The Broad Institute Genome Sequencing Center for Infectious Disease"/>
            <person name="Wu L."/>
            <person name="Ma J."/>
        </authorList>
    </citation>
    <scope>NUCLEOTIDE SEQUENCE [LARGE SCALE GENOMIC DNA]</scope>
    <source>
        <strain evidence="4">CGMCC 1.18578</strain>
    </source>
</reference>
<dbReference type="InterPro" id="IPR010916">
    <property type="entry name" value="TonB_box_CS"/>
</dbReference>
<dbReference type="Pfam" id="PF18952">
    <property type="entry name" value="DUF5696"/>
    <property type="match status" value="1"/>
</dbReference>
<organism evidence="3 4">
    <name type="scientific">Cohnella yongneupensis</name>
    <dbReference type="NCBI Taxonomy" id="425006"/>
    <lineage>
        <taxon>Bacteria</taxon>
        <taxon>Bacillati</taxon>
        <taxon>Bacillota</taxon>
        <taxon>Bacilli</taxon>
        <taxon>Bacillales</taxon>
        <taxon>Paenibacillaceae</taxon>
        <taxon>Cohnella</taxon>
    </lineage>
</organism>